<evidence type="ECO:0000256" key="6">
    <source>
        <dbReference type="ARBA" id="ARBA00012060"/>
    </source>
</evidence>
<comment type="catalytic activity">
    <reaction evidence="1 8">
        <text>3-dehydroquinate = 3-dehydroshikimate + H2O</text>
        <dbReference type="Rhea" id="RHEA:21096"/>
        <dbReference type="ChEBI" id="CHEBI:15377"/>
        <dbReference type="ChEBI" id="CHEBI:16630"/>
        <dbReference type="ChEBI" id="CHEBI:32364"/>
        <dbReference type="EC" id="4.2.1.10"/>
    </reaction>
</comment>
<comment type="function">
    <text evidence="2 8">Catalyzes a trans-dehydration via an enolate intermediate.</text>
</comment>
<keyword evidence="10" id="KW-1185">Reference proteome</keyword>
<dbReference type="NCBIfam" id="NF003806">
    <property type="entry name" value="PRK05395.1-3"/>
    <property type="match status" value="1"/>
</dbReference>
<evidence type="ECO:0000256" key="1">
    <source>
        <dbReference type="ARBA" id="ARBA00001864"/>
    </source>
</evidence>
<evidence type="ECO:0000256" key="5">
    <source>
        <dbReference type="ARBA" id="ARBA00011193"/>
    </source>
</evidence>
<comment type="pathway">
    <text evidence="3 8">Metabolic intermediate biosynthesis; chorismate biosynthesis; chorismate from D-erythrose 4-phosphate and phosphoenolpyruvate: step 3/7.</text>
</comment>
<feature type="active site" description="Proton donor" evidence="8">
    <location>
        <position position="109"/>
    </location>
</feature>
<protein>
    <recommendedName>
        <fullName evidence="6 8">3-dehydroquinate dehydratase</fullName>
        <shortName evidence="8">3-dehydroquinase</shortName>
        <ecNumber evidence="6 8">4.2.1.10</ecNumber>
    </recommendedName>
    <alternativeName>
        <fullName evidence="8">Type II DHQase</fullName>
    </alternativeName>
</protein>
<dbReference type="InterPro" id="IPR001874">
    <property type="entry name" value="DHquinase_II"/>
</dbReference>
<evidence type="ECO:0000256" key="7">
    <source>
        <dbReference type="ARBA" id="ARBA00023239"/>
    </source>
</evidence>
<dbReference type="NCBIfam" id="TIGR01088">
    <property type="entry name" value="aroQ"/>
    <property type="match status" value="1"/>
</dbReference>
<organism evidence="9 10">
    <name type="scientific">Hymenobacter frigidus</name>
    <dbReference type="NCBI Taxonomy" id="1524095"/>
    <lineage>
        <taxon>Bacteria</taxon>
        <taxon>Pseudomonadati</taxon>
        <taxon>Bacteroidota</taxon>
        <taxon>Cytophagia</taxon>
        <taxon>Cytophagales</taxon>
        <taxon>Hymenobacteraceae</taxon>
        <taxon>Hymenobacter</taxon>
    </lineage>
</organism>
<evidence type="ECO:0000313" key="10">
    <source>
        <dbReference type="Proteomes" id="UP000637774"/>
    </source>
</evidence>
<dbReference type="NCBIfam" id="NF003807">
    <property type="entry name" value="PRK05395.1-4"/>
    <property type="match status" value="1"/>
</dbReference>
<feature type="binding site" evidence="8">
    <location>
        <position position="96"/>
    </location>
    <ligand>
        <name>substrate</name>
    </ligand>
</feature>
<feature type="site" description="Transition state stabilizer" evidence="8">
    <location>
        <position position="29"/>
    </location>
</feature>
<name>A0ABQ2A5J7_9BACT</name>
<comment type="caution">
    <text evidence="9">The sequence shown here is derived from an EMBL/GenBank/DDBJ whole genome shotgun (WGS) entry which is preliminary data.</text>
</comment>
<keyword evidence="8" id="KW-0057">Aromatic amino acid biosynthesis</keyword>
<evidence type="ECO:0000256" key="4">
    <source>
        <dbReference type="ARBA" id="ARBA00011037"/>
    </source>
</evidence>
<feature type="binding site" evidence="8">
    <location>
        <position position="120"/>
    </location>
    <ligand>
        <name>substrate</name>
    </ligand>
</feature>
<dbReference type="PANTHER" id="PTHR21272">
    <property type="entry name" value="CATABOLIC 3-DEHYDROQUINASE"/>
    <property type="match status" value="1"/>
</dbReference>
<evidence type="ECO:0000256" key="8">
    <source>
        <dbReference type="HAMAP-Rule" id="MF_00169"/>
    </source>
</evidence>
<evidence type="ECO:0000313" key="9">
    <source>
        <dbReference type="EMBL" id="GGH85345.1"/>
    </source>
</evidence>
<evidence type="ECO:0000256" key="3">
    <source>
        <dbReference type="ARBA" id="ARBA00004902"/>
    </source>
</evidence>
<proteinExistence type="inferred from homology"/>
<dbReference type="Proteomes" id="UP000637774">
    <property type="component" value="Unassembled WGS sequence"/>
</dbReference>
<dbReference type="Pfam" id="PF01220">
    <property type="entry name" value="DHquinase_II"/>
    <property type="match status" value="1"/>
</dbReference>
<feature type="binding site" evidence="8">
    <location>
        <position position="89"/>
    </location>
    <ligand>
        <name>substrate</name>
    </ligand>
</feature>
<dbReference type="HAMAP" id="MF_00169">
    <property type="entry name" value="AroQ"/>
    <property type="match status" value="1"/>
</dbReference>
<dbReference type="CDD" id="cd00466">
    <property type="entry name" value="DHQase_II"/>
    <property type="match status" value="1"/>
</dbReference>
<dbReference type="PANTHER" id="PTHR21272:SF3">
    <property type="entry name" value="CATABOLIC 3-DEHYDROQUINASE"/>
    <property type="match status" value="1"/>
</dbReference>
<keyword evidence="7 8" id="KW-0456">Lyase</keyword>
<dbReference type="EC" id="4.2.1.10" evidence="6 8"/>
<dbReference type="Gene3D" id="3.40.50.9100">
    <property type="entry name" value="Dehydroquinase, class II"/>
    <property type="match status" value="1"/>
</dbReference>
<dbReference type="NCBIfam" id="NF003805">
    <property type="entry name" value="PRK05395.1-2"/>
    <property type="match status" value="1"/>
</dbReference>
<dbReference type="PIRSF" id="PIRSF001399">
    <property type="entry name" value="DHquinase_II"/>
    <property type="match status" value="1"/>
</dbReference>
<dbReference type="EMBL" id="BMGY01000015">
    <property type="protein sequence ID" value="GGH85345.1"/>
    <property type="molecule type" value="Genomic_DNA"/>
</dbReference>
<comment type="subunit">
    <text evidence="5 8">Homododecamer.</text>
</comment>
<comment type="similarity">
    <text evidence="4 8">Belongs to the type-II 3-dehydroquinase family.</text>
</comment>
<dbReference type="SUPFAM" id="SSF52304">
    <property type="entry name" value="Type II 3-dehydroquinate dehydratase"/>
    <property type="match status" value="1"/>
</dbReference>
<dbReference type="PROSITE" id="PS01029">
    <property type="entry name" value="DEHYDROQUINASE_II"/>
    <property type="match status" value="1"/>
</dbReference>
<feature type="binding site" evidence="8">
    <location>
        <begin position="110"/>
        <end position="111"/>
    </location>
    <ligand>
        <name>substrate</name>
    </ligand>
</feature>
<feature type="active site" description="Proton acceptor" evidence="8">
    <location>
        <position position="34"/>
    </location>
</feature>
<accession>A0ABQ2A5J7</accession>
<reference evidence="10" key="1">
    <citation type="journal article" date="2019" name="Int. J. Syst. Evol. Microbiol.">
        <title>The Global Catalogue of Microorganisms (GCM) 10K type strain sequencing project: providing services to taxonomists for standard genome sequencing and annotation.</title>
        <authorList>
            <consortium name="The Broad Institute Genomics Platform"/>
            <consortium name="The Broad Institute Genome Sequencing Center for Infectious Disease"/>
            <person name="Wu L."/>
            <person name="Ma J."/>
        </authorList>
    </citation>
    <scope>NUCLEOTIDE SEQUENCE [LARGE SCALE GENOMIC DNA]</scope>
    <source>
        <strain evidence="10">CGMCC 1.14966</strain>
    </source>
</reference>
<gene>
    <name evidence="8 9" type="primary">aroQ</name>
    <name evidence="9" type="ORF">GCM10011495_19360</name>
</gene>
<dbReference type="InterPro" id="IPR036441">
    <property type="entry name" value="DHquinase_II_sf"/>
</dbReference>
<keyword evidence="8" id="KW-0028">Amino-acid biosynthesis</keyword>
<sequence>MTFFGLFNAPPNMDILIINGPNLNLLGRREPGIYGNRSFEDFFPELEEAFPKLKLAHFQSNHEGALLDKLHEIGFSHHGIVLNAGGYTHTSVALADAVAAIATPVVEVHLSNLAAREDFRQKSLLGRHCAGCISGFGLESYRLAVQWFVNQQPKRVGFRV</sequence>
<feature type="binding site" evidence="8">
    <location>
        <position position="83"/>
    </location>
    <ligand>
        <name>substrate</name>
    </ligand>
</feature>
<dbReference type="InterPro" id="IPR018509">
    <property type="entry name" value="DHquinase_II_CS"/>
</dbReference>
<evidence type="ECO:0000256" key="2">
    <source>
        <dbReference type="ARBA" id="ARBA00003924"/>
    </source>
</evidence>